<keyword evidence="2" id="KW-1185">Reference proteome</keyword>
<organism evidence="1 2">
    <name type="scientific">Paracoccus zhejiangensis</name>
    <dbReference type="NCBI Taxonomy" id="1077935"/>
    <lineage>
        <taxon>Bacteria</taxon>
        <taxon>Pseudomonadati</taxon>
        <taxon>Pseudomonadota</taxon>
        <taxon>Alphaproteobacteria</taxon>
        <taxon>Rhodobacterales</taxon>
        <taxon>Paracoccaceae</taxon>
        <taxon>Paracoccus</taxon>
    </lineage>
</organism>
<dbReference type="Gene3D" id="3.30.1360.120">
    <property type="entry name" value="Probable tRNA modification gtpase trme, domain 1"/>
    <property type="match status" value="1"/>
</dbReference>
<accession>A0A2H5EUR9</accession>
<protein>
    <submittedName>
        <fullName evidence="1">Sarcosine oxidase subunit gamma</fullName>
    </submittedName>
</protein>
<dbReference type="KEGG" id="pzh:CX676_01750"/>
<dbReference type="EMBL" id="CP025430">
    <property type="protein sequence ID" value="AUH63039.1"/>
    <property type="molecule type" value="Genomic_DNA"/>
</dbReference>
<dbReference type="Proteomes" id="UP000234530">
    <property type="component" value="Chromosome"/>
</dbReference>
<dbReference type="Gene3D" id="3.30.70.1520">
    <property type="entry name" value="Heterotetrameric sarcosine oxidase"/>
    <property type="match status" value="1"/>
</dbReference>
<sequence>MHDLAPLTPLGGTTPRTDRIGALVIREVTDRALASVTCRRGQEAAFVDAATGLFGFAPPAPGRWAERGDWSLIWTGPDQWFAEAPFESHEEIARIIKDGFGASASVTEQTDGWVRFDIEGATVIELLERLCPLPTRRMETGAATRSLVEHMGCLVICRSAGARFSLIAPRSFAGSLHHALMAAAHSIA</sequence>
<proteinExistence type="predicted"/>
<evidence type="ECO:0000313" key="2">
    <source>
        <dbReference type="Proteomes" id="UP000234530"/>
    </source>
</evidence>
<dbReference type="SUPFAM" id="SSF103025">
    <property type="entry name" value="Folate-binding domain"/>
    <property type="match status" value="1"/>
</dbReference>
<dbReference type="AlphaFoldDB" id="A0A2H5EUR9"/>
<evidence type="ECO:0000313" key="1">
    <source>
        <dbReference type="EMBL" id="AUH63039.1"/>
    </source>
</evidence>
<dbReference type="InterPro" id="IPR027266">
    <property type="entry name" value="TrmE/GcvT-like"/>
</dbReference>
<dbReference type="RefSeq" id="WP_101751081.1">
    <property type="nucleotide sequence ID" value="NZ_CP025430.1"/>
</dbReference>
<name>A0A2H5EUR9_9RHOB</name>
<gene>
    <name evidence="1" type="ORF">CX676_01750</name>
</gene>
<dbReference type="OrthoDB" id="7356349at2"/>
<reference evidence="1 2" key="1">
    <citation type="journal article" date="2013" name="Antonie Van Leeuwenhoek">
        <title>Paracoccus zhejiangensis sp. nov., isolated from activated sludge in wastewater-treatment system.</title>
        <authorList>
            <person name="Wu Z.G."/>
            <person name="Zhang D.F."/>
            <person name="Liu Y.L."/>
            <person name="Wang F."/>
            <person name="Jiang X."/>
            <person name="Li C."/>
            <person name="Li S.P."/>
            <person name="Hong Q."/>
            <person name="Li W.J."/>
        </authorList>
    </citation>
    <scope>NUCLEOTIDE SEQUENCE [LARGE SCALE GENOMIC DNA]</scope>
    <source>
        <strain evidence="1 2">J6</strain>
    </source>
</reference>